<protein>
    <recommendedName>
        <fullName evidence="7">Ferredoxin</fullName>
    </recommendedName>
</protein>
<keyword evidence="5" id="KW-0411">Iron-sulfur</keyword>
<keyword evidence="1" id="KW-0813">Transport</keyword>
<name>A0A6J4U545_9BACT</name>
<dbReference type="InterPro" id="IPR051269">
    <property type="entry name" value="Fe-S_cluster_ET"/>
</dbReference>
<evidence type="ECO:0000256" key="2">
    <source>
        <dbReference type="ARBA" id="ARBA00022723"/>
    </source>
</evidence>
<dbReference type="Gene3D" id="3.30.70.20">
    <property type="match status" value="1"/>
</dbReference>
<gene>
    <name evidence="6" type="ORF">AVDCRST_MAG87-69</name>
</gene>
<evidence type="ECO:0008006" key="7">
    <source>
        <dbReference type="Google" id="ProtNLM"/>
    </source>
</evidence>
<sequence>MSETDQPKSGVIVRIDPRRCIANAKCTTAAPGVFVLDEETGVAVLQNEDTATVQQLFAGARACPTQAIIIEQYGRRVFPQILTPMFGDEETPSGGTSER</sequence>
<keyword evidence="3" id="KW-0249">Electron transport</keyword>
<dbReference type="GO" id="GO:0046872">
    <property type="term" value="F:metal ion binding"/>
    <property type="evidence" value="ECO:0007669"/>
    <property type="project" value="UniProtKB-KW"/>
</dbReference>
<dbReference type="AlphaFoldDB" id="A0A6J4U545"/>
<dbReference type="PANTHER" id="PTHR36923:SF3">
    <property type="entry name" value="FERREDOXIN"/>
    <property type="match status" value="1"/>
</dbReference>
<dbReference type="GO" id="GO:0051536">
    <property type="term" value="F:iron-sulfur cluster binding"/>
    <property type="evidence" value="ECO:0007669"/>
    <property type="project" value="UniProtKB-KW"/>
</dbReference>
<dbReference type="PANTHER" id="PTHR36923">
    <property type="entry name" value="FERREDOXIN"/>
    <property type="match status" value="1"/>
</dbReference>
<reference evidence="6" key="1">
    <citation type="submission" date="2020-02" db="EMBL/GenBank/DDBJ databases">
        <authorList>
            <person name="Meier V. D."/>
        </authorList>
    </citation>
    <scope>NUCLEOTIDE SEQUENCE</scope>
    <source>
        <strain evidence="6">AVDCRST_MAG87</strain>
    </source>
</reference>
<evidence type="ECO:0000256" key="4">
    <source>
        <dbReference type="ARBA" id="ARBA00023004"/>
    </source>
</evidence>
<evidence type="ECO:0000256" key="5">
    <source>
        <dbReference type="ARBA" id="ARBA00023014"/>
    </source>
</evidence>
<keyword evidence="4" id="KW-0408">Iron</keyword>
<dbReference type="Pfam" id="PF13370">
    <property type="entry name" value="Fer4_13"/>
    <property type="match status" value="1"/>
</dbReference>
<keyword evidence="2" id="KW-0479">Metal-binding</keyword>
<dbReference type="SUPFAM" id="SSF54862">
    <property type="entry name" value="4Fe-4S ferredoxins"/>
    <property type="match status" value="1"/>
</dbReference>
<proteinExistence type="predicted"/>
<dbReference type="EMBL" id="CADCWJ010000025">
    <property type="protein sequence ID" value="CAA9540770.1"/>
    <property type="molecule type" value="Genomic_DNA"/>
</dbReference>
<evidence type="ECO:0000256" key="1">
    <source>
        <dbReference type="ARBA" id="ARBA00022448"/>
    </source>
</evidence>
<organism evidence="6">
    <name type="scientific">uncultured Thermomicrobiales bacterium</name>
    <dbReference type="NCBI Taxonomy" id="1645740"/>
    <lineage>
        <taxon>Bacteria</taxon>
        <taxon>Pseudomonadati</taxon>
        <taxon>Thermomicrobiota</taxon>
        <taxon>Thermomicrobia</taxon>
        <taxon>Thermomicrobiales</taxon>
        <taxon>environmental samples</taxon>
    </lineage>
</organism>
<evidence type="ECO:0000256" key="3">
    <source>
        <dbReference type="ARBA" id="ARBA00022982"/>
    </source>
</evidence>
<evidence type="ECO:0000313" key="6">
    <source>
        <dbReference type="EMBL" id="CAA9540770.1"/>
    </source>
</evidence>
<accession>A0A6J4U545</accession>